<comment type="caution">
    <text evidence="1">The sequence shown here is derived from an EMBL/GenBank/DDBJ whole genome shotgun (WGS) entry which is preliminary data.</text>
</comment>
<name>A0A919ISN6_9ACTN</name>
<dbReference type="Proteomes" id="UP000619479">
    <property type="component" value="Unassembled WGS sequence"/>
</dbReference>
<keyword evidence="2" id="KW-1185">Reference proteome</keyword>
<dbReference type="Pfam" id="PF19850">
    <property type="entry name" value="DUF6325"/>
    <property type="match status" value="1"/>
</dbReference>
<evidence type="ECO:0000313" key="2">
    <source>
        <dbReference type="Proteomes" id="UP000619479"/>
    </source>
</evidence>
<sequence length="146" mass="15474">MTGPHAVAMAFGPLELMIMSFPADRLNAGVLTTLDRLTRAGQLRIVDILVMRTDPAGQACTVELCDLPGLPADLAWARLATGLITATDLDEAARLVDRDNDALAVLLEHRWLNELAGRVAASEGTIVALTHIPGAPGHARMLTTTS</sequence>
<accession>A0A919ISN6</accession>
<dbReference type="EMBL" id="BOMH01000038">
    <property type="protein sequence ID" value="GID67330.1"/>
    <property type="molecule type" value="Genomic_DNA"/>
</dbReference>
<evidence type="ECO:0000313" key="1">
    <source>
        <dbReference type="EMBL" id="GID67330.1"/>
    </source>
</evidence>
<dbReference type="InterPro" id="IPR046288">
    <property type="entry name" value="DUF6325"/>
</dbReference>
<reference evidence="1" key="1">
    <citation type="submission" date="2021-01" db="EMBL/GenBank/DDBJ databases">
        <title>Whole genome shotgun sequence of Actinoplanes cyaneus NBRC 14990.</title>
        <authorList>
            <person name="Komaki H."/>
            <person name="Tamura T."/>
        </authorList>
    </citation>
    <scope>NUCLEOTIDE SEQUENCE</scope>
    <source>
        <strain evidence="1">NBRC 14990</strain>
    </source>
</reference>
<proteinExistence type="predicted"/>
<gene>
    <name evidence="1" type="ORF">Acy02nite_52110</name>
</gene>
<organism evidence="1 2">
    <name type="scientific">Actinoplanes cyaneus</name>
    <dbReference type="NCBI Taxonomy" id="52696"/>
    <lineage>
        <taxon>Bacteria</taxon>
        <taxon>Bacillati</taxon>
        <taxon>Actinomycetota</taxon>
        <taxon>Actinomycetes</taxon>
        <taxon>Micromonosporales</taxon>
        <taxon>Micromonosporaceae</taxon>
        <taxon>Actinoplanes</taxon>
    </lineage>
</organism>
<dbReference type="AlphaFoldDB" id="A0A919ISN6"/>
<protein>
    <submittedName>
        <fullName evidence="1">Uncharacterized protein</fullName>
    </submittedName>
</protein>